<dbReference type="AlphaFoldDB" id="A0A846ZA21"/>
<evidence type="ECO:0000313" key="3">
    <source>
        <dbReference type="Proteomes" id="UP000590460"/>
    </source>
</evidence>
<sequence>MNIDSDKIVVLKSTNFVIVLMIILYAIIKIILNQNTGKSGTDQFNYYYHFFLPLRDITWHDFYTRYISKKEFGFNLIMWSIVNIKRLTFLEFQIVTFLIEIIPVYFISRFINKGRENDIILLTFLVYPFFANGATNVLRQGLAIGILMIGYLWALKNFEESGKFKIISLAFVFLATTFHQTSLILCLMWILTIATRKVISVKYYWTIFWIFAILDITNVNQILFGSIGSLFSDNYDVYTNPTTQAIYGSGSKYVFVLVSILLAVALNFLLRHVNEVDKLKSELLFKQYLGSASAFFAFSFIAFSDRVGMYGWTIAPMIAFYMIDKTDDSIKRRIYLVLIPIICTLVGYGMSSGSYFVNR</sequence>
<feature type="transmembrane region" description="Helical" evidence="1">
    <location>
        <begin position="283"/>
        <end position="301"/>
    </location>
</feature>
<gene>
    <name evidence="2" type="ORF">HF966_03585</name>
</gene>
<evidence type="ECO:0000313" key="2">
    <source>
        <dbReference type="EMBL" id="NKZ18256.1"/>
    </source>
</evidence>
<dbReference type="EMBL" id="JAAXPO010000003">
    <property type="protein sequence ID" value="NKZ18256.1"/>
    <property type="molecule type" value="Genomic_DNA"/>
</dbReference>
<feature type="transmembrane region" description="Helical" evidence="1">
    <location>
        <begin position="335"/>
        <end position="357"/>
    </location>
</feature>
<keyword evidence="1" id="KW-1133">Transmembrane helix</keyword>
<feature type="transmembrane region" description="Helical" evidence="1">
    <location>
        <begin position="124"/>
        <end position="154"/>
    </location>
</feature>
<dbReference type="RefSeq" id="WP_168676334.1">
    <property type="nucleotide sequence ID" value="NZ_BPKV01000004.1"/>
</dbReference>
<name>A0A846ZA21_9LACO</name>
<feature type="transmembrane region" description="Helical" evidence="1">
    <location>
        <begin position="166"/>
        <end position="191"/>
    </location>
</feature>
<organism evidence="2 3">
    <name type="scientific">Leuconostoc holzapfelii</name>
    <dbReference type="NCBI Taxonomy" id="434464"/>
    <lineage>
        <taxon>Bacteria</taxon>
        <taxon>Bacillati</taxon>
        <taxon>Bacillota</taxon>
        <taxon>Bacilli</taxon>
        <taxon>Lactobacillales</taxon>
        <taxon>Lactobacillaceae</taxon>
        <taxon>Leuconostoc</taxon>
    </lineage>
</organism>
<accession>A0A846ZA21</accession>
<feature type="transmembrane region" description="Helical" evidence="1">
    <location>
        <begin position="307"/>
        <end position="323"/>
    </location>
</feature>
<dbReference type="Proteomes" id="UP000590460">
    <property type="component" value="Unassembled WGS sequence"/>
</dbReference>
<feature type="transmembrane region" description="Helical" evidence="1">
    <location>
        <begin position="9"/>
        <end position="32"/>
    </location>
</feature>
<feature type="transmembrane region" description="Helical" evidence="1">
    <location>
        <begin position="251"/>
        <end position="271"/>
    </location>
</feature>
<feature type="transmembrane region" description="Helical" evidence="1">
    <location>
        <begin position="92"/>
        <end position="112"/>
    </location>
</feature>
<dbReference type="Pfam" id="PF14897">
    <property type="entry name" value="EpsG"/>
    <property type="match status" value="1"/>
</dbReference>
<reference evidence="2 3" key="1">
    <citation type="submission" date="2020-04" db="EMBL/GenBank/DDBJ databases">
        <title>MicrobeNet Type strains.</title>
        <authorList>
            <person name="Nicholson A.C."/>
        </authorList>
    </citation>
    <scope>NUCLEOTIDE SEQUENCE [LARGE SCALE GENOMIC DNA]</scope>
    <source>
        <strain evidence="2 3">CCUG 54536</strain>
    </source>
</reference>
<dbReference type="InterPro" id="IPR049458">
    <property type="entry name" value="EpsG-like"/>
</dbReference>
<protein>
    <submittedName>
        <fullName evidence="2">EpsG family protein</fullName>
    </submittedName>
</protein>
<evidence type="ECO:0000256" key="1">
    <source>
        <dbReference type="SAM" id="Phobius"/>
    </source>
</evidence>
<feature type="transmembrane region" description="Helical" evidence="1">
    <location>
        <begin position="203"/>
        <end position="231"/>
    </location>
</feature>
<proteinExistence type="predicted"/>
<keyword evidence="1" id="KW-0472">Membrane</keyword>
<keyword evidence="1" id="KW-0812">Transmembrane</keyword>
<comment type="caution">
    <text evidence="2">The sequence shown here is derived from an EMBL/GenBank/DDBJ whole genome shotgun (WGS) entry which is preliminary data.</text>
</comment>